<evidence type="ECO:0000256" key="1">
    <source>
        <dbReference type="SAM" id="MobiDB-lite"/>
    </source>
</evidence>
<keyword evidence="2" id="KW-0472">Membrane</keyword>
<sequence length="132" mass="14651">MRLFTVHAEAPPPPGPEGWPEPKSRPPVLVKEGFSFWAAVLGPIWLLANRLWWEALAMLALVIAAGLLLPEAWASVVIPALHVLAGFEARDRLRARLARRGQPMAAVVAAPDREIAWFRLMQQRPDLVRTAP</sequence>
<dbReference type="InterPro" id="IPR024399">
    <property type="entry name" value="DUF2628"/>
</dbReference>
<organism evidence="3 4">
    <name type="scientific">Falsiroseomonas oleicola</name>
    <dbReference type="NCBI Taxonomy" id="2801474"/>
    <lineage>
        <taxon>Bacteria</taxon>
        <taxon>Pseudomonadati</taxon>
        <taxon>Pseudomonadota</taxon>
        <taxon>Alphaproteobacteria</taxon>
        <taxon>Acetobacterales</taxon>
        <taxon>Roseomonadaceae</taxon>
        <taxon>Falsiroseomonas</taxon>
    </lineage>
</organism>
<evidence type="ECO:0000313" key="3">
    <source>
        <dbReference type="EMBL" id="MBU8544498.1"/>
    </source>
</evidence>
<gene>
    <name evidence="3" type="ORF">JJQ90_12330</name>
</gene>
<dbReference type="Proteomes" id="UP000689967">
    <property type="component" value="Unassembled WGS sequence"/>
</dbReference>
<protein>
    <submittedName>
        <fullName evidence="3">DUF2628 domain-containing protein</fullName>
    </submittedName>
</protein>
<reference evidence="3 4" key="1">
    <citation type="submission" date="2021-01" db="EMBL/GenBank/DDBJ databases">
        <title>Roseomonas sp. nov, a bacterium isolated from an oil production mixture in Yumen Oilfield.</title>
        <authorList>
            <person name="Wu D."/>
        </authorList>
    </citation>
    <scope>NUCLEOTIDE SEQUENCE [LARGE SCALE GENOMIC DNA]</scope>
    <source>
        <strain evidence="3 4">ROY-5-3</strain>
    </source>
</reference>
<dbReference type="Pfam" id="PF10947">
    <property type="entry name" value="DUF2628"/>
    <property type="match status" value="1"/>
</dbReference>
<feature type="compositionally biased region" description="Pro residues" evidence="1">
    <location>
        <begin position="10"/>
        <end position="19"/>
    </location>
</feature>
<evidence type="ECO:0000256" key="2">
    <source>
        <dbReference type="SAM" id="Phobius"/>
    </source>
</evidence>
<dbReference type="RefSeq" id="WP_216875797.1">
    <property type="nucleotide sequence ID" value="NZ_JAERQM010000003.1"/>
</dbReference>
<comment type="caution">
    <text evidence="3">The sequence shown here is derived from an EMBL/GenBank/DDBJ whole genome shotgun (WGS) entry which is preliminary data.</text>
</comment>
<keyword evidence="4" id="KW-1185">Reference proteome</keyword>
<proteinExistence type="predicted"/>
<evidence type="ECO:0000313" key="4">
    <source>
        <dbReference type="Proteomes" id="UP000689967"/>
    </source>
</evidence>
<dbReference type="EMBL" id="JAERQM010000003">
    <property type="protein sequence ID" value="MBU8544498.1"/>
    <property type="molecule type" value="Genomic_DNA"/>
</dbReference>
<name>A0ABS6H952_9PROT</name>
<feature type="transmembrane region" description="Helical" evidence="2">
    <location>
        <begin position="59"/>
        <end position="87"/>
    </location>
</feature>
<feature type="transmembrane region" description="Helical" evidence="2">
    <location>
        <begin position="34"/>
        <end position="53"/>
    </location>
</feature>
<feature type="region of interest" description="Disordered" evidence="1">
    <location>
        <begin position="1"/>
        <end position="24"/>
    </location>
</feature>
<accession>A0ABS6H952</accession>
<keyword evidence="2" id="KW-0812">Transmembrane</keyword>
<keyword evidence="2" id="KW-1133">Transmembrane helix</keyword>